<dbReference type="GO" id="GO:0015031">
    <property type="term" value="P:protein transport"/>
    <property type="evidence" value="ECO:0007669"/>
    <property type="project" value="UniProtKB-KW"/>
</dbReference>
<evidence type="ECO:0000256" key="4">
    <source>
        <dbReference type="RuleBase" id="RU367079"/>
    </source>
</evidence>
<keyword evidence="1 4" id="KW-0813">Transport</keyword>
<dbReference type="OrthoDB" id="272977at2759"/>
<comment type="function">
    <text evidence="4">Component of the exocyst complex involved in the docking of exocytic vesicles with fusion sites on the plasma membrane.</text>
</comment>
<evidence type="ECO:0000256" key="2">
    <source>
        <dbReference type="ARBA" id="ARBA00022483"/>
    </source>
</evidence>
<dbReference type="Pfam" id="PF04048">
    <property type="entry name" value="Sec8_N"/>
    <property type="match status" value="1"/>
</dbReference>
<dbReference type="PANTHER" id="PTHR14146">
    <property type="entry name" value="EXOCYST COMPLEX COMPONENT 4"/>
    <property type="match status" value="1"/>
</dbReference>
<evidence type="ECO:0000313" key="8">
    <source>
        <dbReference type="Proteomes" id="UP000246991"/>
    </source>
</evidence>
<feature type="domain" description="Exocyst complex component Sec8 N-terminal" evidence="5">
    <location>
        <begin position="4"/>
        <end position="126"/>
    </location>
</feature>
<keyword evidence="2 4" id="KW-0268">Exocytosis</keyword>
<organism evidence="7 8">
    <name type="scientific">Tuber magnatum</name>
    <name type="common">white Piedmont truffle</name>
    <dbReference type="NCBI Taxonomy" id="42249"/>
    <lineage>
        <taxon>Eukaryota</taxon>
        <taxon>Fungi</taxon>
        <taxon>Dikarya</taxon>
        <taxon>Ascomycota</taxon>
        <taxon>Pezizomycotina</taxon>
        <taxon>Pezizomycetes</taxon>
        <taxon>Pezizales</taxon>
        <taxon>Tuberaceae</taxon>
        <taxon>Tuber</taxon>
    </lineage>
</organism>
<dbReference type="InterPro" id="IPR039682">
    <property type="entry name" value="Sec8/EXOC4"/>
</dbReference>
<comment type="caution">
    <text evidence="7">The sequence shown here is derived from an EMBL/GenBank/DDBJ whole genome shotgun (WGS) entry which is preliminary data.</text>
</comment>
<dbReference type="GO" id="GO:0006612">
    <property type="term" value="P:protein targeting to membrane"/>
    <property type="evidence" value="ECO:0007669"/>
    <property type="project" value="UniProtKB-UniRule"/>
</dbReference>
<evidence type="ECO:0000256" key="1">
    <source>
        <dbReference type="ARBA" id="ARBA00022448"/>
    </source>
</evidence>
<dbReference type="InterPro" id="IPR007191">
    <property type="entry name" value="Sec8_exocyst_N"/>
</dbReference>
<proteinExistence type="inferred from homology"/>
<feature type="domain" description="Exocyst complex component Sec8 middle helical bundle" evidence="6">
    <location>
        <begin position="238"/>
        <end position="495"/>
    </location>
</feature>
<keyword evidence="8" id="KW-1185">Reference proteome</keyword>
<evidence type="ECO:0000256" key="3">
    <source>
        <dbReference type="ARBA" id="ARBA00022927"/>
    </source>
</evidence>
<name>A0A317SEJ8_9PEZI</name>
<keyword evidence="3 4" id="KW-0653">Protein transport</keyword>
<dbReference type="GO" id="GO:0000145">
    <property type="term" value="C:exocyst"/>
    <property type="evidence" value="ECO:0007669"/>
    <property type="project" value="UniProtKB-UniRule"/>
</dbReference>
<comment type="similarity">
    <text evidence="4">Belongs to the SEC8 family.</text>
</comment>
<protein>
    <recommendedName>
        <fullName evidence="4">Exocyst complex component Sec8</fullName>
    </recommendedName>
</protein>
<dbReference type="GO" id="GO:0090522">
    <property type="term" value="P:vesicle tethering involved in exocytosis"/>
    <property type="evidence" value="ECO:0007669"/>
    <property type="project" value="UniProtKB-UniRule"/>
</dbReference>
<sequence length="972" mass="108696">MTLDSCVPVKAALQLMDTSSLGRAYQYDSYRQIHNQLQRALQSIVNDHHQGFNSSIGTFHSIMRSITTSQCKVRALRESLVQAKTDLSTSKPEVKNMVETSQTYDTMLRTLNLIEQLNGVPEKLEARISEKRFLTAVQVLSDALKVIKQPEMMEIGALSDLRTYLGSQESSLADILIEELHNHLYLKSPYCTDRWKPYSPHQKDSLLMKAGGKRPLYVFLDSADFTQPMIEDANANKNPEADSLYYIRLLLEALNSLGHISNAIGTVNQRLPVELFKLVEKTNNEVDQRHPSSLTGVARSIGTFTRALDLGLSDNDVRVTVIHDLLWTLYSKFVAVMEGHRVIYDVVKGISRRDGSQDVASLAGGFMEVWQLIQSEMRSLLHDYLTMTDSRSVSNSPKGIHHAINNIVTGKTPRDKNKILFKLSSTDSNSPSIKKDQDDLESILKASVPGLVSESLRPAATSSDANTSSDGAATGHKLLIEPSVFNMGLLLPPSLAFLNRIKDIVPAGSGIVLSTLTSFLDDFLVNVFHPSLEDTIRDLFNQTTSDLDAFQQDPQWVSVANKPVMKGATAFFGLITALCKMLDTIPPDQAFGQLTIDLLNSYYEKCHEWYKELVARHRAGPEDGTTPMLDMKRSAQWARIDNIRSSMQDLWAGNEEAETIRKETEVELKEQEGKTLTPTDLITDRKVTNSLCILYSSMKWLASNVVQLRHVEDTESLSRQEGGLSGRRRRRWTLISGEPSMVRDETAKPIYLPMTTETVSGFDSVVNSFQELANTILFTLRAEARCHVLHYLGICMKEGNYCLDSTVNTPDSNILALNADLVWFDEDISHLLRVKETTFLVKGLGAMIDHLLVANANHIKIINKEGVERMQLNILVLQQNLKNIETGGELARASAFYALYAGGMEVCRPDSSSLIKAAKEGKIDFSYDDLKVLVELYFSEAMNNRRESASALQARRSLNENLLALSEIMWTL</sequence>
<accession>A0A317SEJ8</accession>
<dbReference type="InterPro" id="IPR048630">
    <property type="entry name" value="Sec8_M"/>
</dbReference>
<dbReference type="AlphaFoldDB" id="A0A317SEJ8"/>
<evidence type="ECO:0000259" key="5">
    <source>
        <dbReference type="Pfam" id="PF04048"/>
    </source>
</evidence>
<gene>
    <name evidence="7" type="ORF">C7212DRAFT_354840</name>
</gene>
<dbReference type="GO" id="GO:0006893">
    <property type="term" value="P:Golgi to plasma membrane transport"/>
    <property type="evidence" value="ECO:0007669"/>
    <property type="project" value="TreeGrafter"/>
</dbReference>
<dbReference type="EMBL" id="PYWC01000128">
    <property type="protein sequence ID" value="PWW71896.1"/>
    <property type="molecule type" value="Genomic_DNA"/>
</dbReference>
<dbReference type="Proteomes" id="UP000246991">
    <property type="component" value="Unassembled WGS sequence"/>
</dbReference>
<evidence type="ECO:0000259" key="6">
    <source>
        <dbReference type="Pfam" id="PF20652"/>
    </source>
</evidence>
<dbReference type="STRING" id="42249.A0A317SEJ8"/>
<dbReference type="Pfam" id="PF20652">
    <property type="entry name" value="Sec8_C"/>
    <property type="match status" value="1"/>
</dbReference>
<dbReference type="PANTHER" id="PTHR14146:SF0">
    <property type="entry name" value="EXOCYST COMPLEX COMPONENT 4"/>
    <property type="match status" value="1"/>
</dbReference>
<dbReference type="GO" id="GO:0006904">
    <property type="term" value="P:vesicle docking involved in exocytosis"/>
    <property type="evidence" value="ECO:0007669"/>
    <property type="project" value="InterPro"/>
</dbReference>
<reference evidence="7 8" key="1">
    <citation type="submission" date="2018-03" db="EMBL/GenBank/DDBJ databases">
        <title>Genomes of Pezizomycetes fungi and the evolution of truffles.</title>
        <authorList>
            <person name="Murat C."/>
            <person name="Payen T."/>
            <person name="Noel B."/>
            <person name="Kuo A."/>
            <person name="Martin F.M."/>
        </authorList>
    </citation>
    <scope>NUCLEOTIDE SEQUENCE [LARGE SCALE GENOMIC DNA]</scope>
    <source>
        <strain evidence="7">091103-1</strain>
    </source>
</reference>
<evidence type="ECO:0000313" key="7">
    <source>
        <dbReference type="EMBL" id="PWW71896.1"/>
    </source>
</evidence>